<reference evidence="3" key="1">
    <citation type="journal article" date="2019" name="Int. J. Syst. Evol. Microbiol.">
        <title>The Global Catalogue of Microorganisms (GCM) 10K type strain sequencing project: providing services to taxonomists for standard genome sequencing and annotation.</title>
        <authorList>
            <consortium name="The Broad Institute Genomics Platform"/>
            <consortium name="The Broad Institute Genome Sequencing Center for Infectious Disease"/>
            <person name="Wu L."/>
            <person name="Ma J."/>
        </authorList>
    </citation>
    <scope>NUCLEOTIDE SEQUENCE [LARGE SCALE GENOMIC DNA]</scope>
    <source>
        <strain evidence="3">CGMCC 4.1782</strain>
    </source>
</reference>
<comment type="caution">
    <text evidence="2">The sequence shown here is derived from an EMBL/GenBank/DDBJ whole genome shotgun (WGS) entry which is preliminary data.</text>
</comment>
<protein>
    <submittedName>
        <fullName evidence="2">DUF4199 domain-containing protein</fullName>
    </submittedName>
</protein>
<feature type="transmembrane region" description="Helical" evidence="1">
    <location>
        <begin position="149"/>
        <end position="167"/>
    </location>
</feature>
<organism evidence="2 3">
    <name type="scientific">Pontibacter ruber</name>
    <dbReference type="NCBI Taxonomy" id="1343895"/>
    <lineage>
        <taxon>Bacteria</taxon>
        <taxon>Pseudomonadati</taxon>
        <taxon>Bacteroidota</taxon>
        <taxon>Cytophagia</taxon>
        <taxon>Cytophagales</taxon>
        <taxon>Hymenobacteraceae</taxon>
        <taxon>Pontibacter</taxon>
    </lineage>
</organism>
<feature type="transmembrane region" description="Helical" evidence="1">
    <location>
        <begin position="12"/>
        <end position="33"/>
    </location>
</feature>
<accession>A0ABW5D064</accession>
<gene>
    <name evidence="2" type="ORF">ACFSKP_11980</name>
</gene>
<keyword evidence="3" id="KW-1185">Reference proteome</keyword>
<feature type="transmembrane region" description="Helical" evidence="1">
    <location>
        <begin position="78"/>
        <end position="98"/>
    </location>
</feature>
<keyword evidence="1" id="KW-0472">Membrane</keyword>
<name>A0ABW5D064_9BACT</name>
<sequence>MFNQAIIRVGVRYGVICGLACFVIVVVLHLLGYNPFGDLGRASFLPIPIFIFLGLRYYKRFNETELGFLRGLRVGLSISFYTALCTAMLVFLLIYLVGPEMVQRHVAEMKLLLEESREEQIRIMGEQLYEQGYKALDTITPSMLAADDFVRRILAGAVFSLVAAVFFRK</sequence>
<feature type="transmembrane region" description="Helical" evidence="1">
    <location>
        <begin position="39"/>
        <end position="58"/>
    </location>
</feature>
<evidence type="ECO:0000313" key="2">
    <source>
        <dbReference type="EMBL" id="MFD2246978.1"/>
    </source>
</evidence>
<evidence type="ECO:0000256" key="1">
    <source>
        <dbReference type="SAM" id="Phobius"/>
    </source>
</evidence>
<keyword evidence="1" id="KW-0812">Transmembrane</keyword>
<evidence type="ECO:0000313" key="3">
    <source>
        <dbReference type="Proteomes" id="UP001597374"/>
    </source>
</evidence>
<keyword evidence="1" id="KW-1133">Transmembrane helix</keyword>
<proteinExistence type="predicted"/>
<dbReference type="Pfam" id="PF13858">
    <property type="entry name" value="DUF4199"/>
    <property type="match status" value="1"/>
</dbReference>
<dbReference type="InterPro" id="IPR025250">
    <property type="entry name" value="DUF4199"/>
</dbReference>
<dbReference type="EMBL" id="JBHUIM010000002">
    <property type="protein sequence ID" value="MFD2246978.1"/>
    <property type="molecule type" value="Genomic_DNA"/>
</dbReference>
<dbReference type="RefSeq" id="WP_250432188.1">
    <property type="nucleotide sequence ID" value="NZ_JALPRR010000006.1"/>
</dbReference>
<dbReference type="Proteomes" id="UP001597374">
    <property type="component" value="Unassembled WGS sequence"/>
</dbReference>